<accession>A0A5C3P409</accession>
<evidence type="ECO:0000313" key="3">
    <source>
        <dbReference type="Proteomes" id="UP000308197"/>
    </source>
</evidence>
<evidence type="ECO:0000313" key="2">
    <source>
        <dbReference type="EMBL" id="TFK83952.1"/>
    </source>
</evidence>
<dbReference type="AlphaFoldDB" id="A0A5C3P409"/>
<sequence>MVTLLDLTVRNSWEACTASRSRGSWPKSLRTQRTDAATSPPRPSVAAQDCASPSHGLKDVHPAPLRSVLQAPSKAWTGFLLGAQAVMLCAEHVGRRCGVGQVSCVECSSERPRMHADTARSNATHMPTAELCAFEPSYCSLKLNN</sequence>
<dbReference type="InParanoid" id="A0A5C3P409"/>
<reference evidence="2 3" key="1">
    <citation type="journal article" date="2019" name="Nat. Ecol. Evol.">
        <title>Megaphylogeny resolves global patterns of mushroom evolution.</title>
        <authorList>
            <person name="Varga T."/>
            <person name="Krizsan K."/>
            <person name="Foldi C."/>
            <person name="Dima B."/>
            <person name="Sanchez-Garcia M."/>
            <person name="Sanchez-Ramirez S."/>
            <person name="Szollosi G.J."/>
            <person name="Szarkandi J.G."/>
            <person name="Papp V."/>
            <person name="Albert L."/>
            <person name="Andreopoulos W."/>
            <person name="Angelini C."/>
            <person name="Antonin V."/>
            <person name="Barry K.W."/>
            <person name="Bougher N.L."/>
            <person name="Buchanan P."/>
            <person name="Buyck B."/>
            <person name="Bense V."/>
            <person name="Catcheside P."/>
            <person name="Chovatia M."/>
            <person name="Cooper J."/>
            <person name="Damon W."/>
            <person name="Desjardin D."/>
            <person name="Finy P."/>
            <person name="Geml J."/>
            <person name="Haridas S."/>
            <person name="Hughes K."/>
            <person name="Justo A."/>
            <person name="Karasinski D."/>
            <person name="Kautmanova I."/>
            <person name="Kiss B."/>
            <person name="Kocsube S."/>
            <person name="Kotiranta H."/>
            <person name="LaButti K.M."/>
            <person name="Lechner B.E."/>
            <person name="Liimatainen K."/>
            <person name="Lipzen A."/>
            <person name="Lukacs Z."/>
            <person name="Mihaltcheva S."/>
            <person name="Morgado L.N."/>
            <person name="Niskanen T."/>
            <person name="Noordeloos M.E."/>
            <person name="Ohm R.A."/>
            <person name="Ortiz-Santana B."/>
            <person name="Ovrebo C."/>
            <person name="Racz N."/>
            <person name="Riley R."/>
            <person name="Savchenko A."/>
            <person name="Shiryaev A."/>
            <person name="Soop K."/>
            <person name="Spirin V."/>
            <person name="Szebenyi C."/>
            <person name="Tomsovsky M."/>
            <person name="Tulloss R.E."/>
            <person name="Uehling J."/>
            <person name="Grigoriev I.V."/>
            <person name="Vagvolgyi C."/>
            <person name="Papp T."/>
            <person name="Martin F.M."/>
            <person name="Miettinen O."/>
            <person name="Hibbett D.S."/>
            <person name="Nagy L.G."/>
        </authorList>
    </citation>
    <scope>NUCLEOTIDE SEQUENCE [LARGE SCALE GENOMIC DNA]</scope>
    <source>
        <strain evidence="2 3">HHB13444</strain>
    </source>
</reference>
<feature type="region of interest" description="Disordered" evidence="1">
    <location>
        <begin position="23"/>
        <end position="57"/>
    </location>
</feature>
<proteinExistence type="predicted"/>
<protein>
    <submittedName>
        <fullName evidence="2">Uncharacterized protein</fullName>
    </submittedName>
</protein>
<name>A0A5C3P409_9APHY</name>
<gene>
    <name evidence="2" type="ORF">K466DRAFT_241964</name>
</gene>
<dbReference type="Proteomes" id="UP000308197">
    <property type="component" value="Unassembled WGS sequence"/>
</dbReference>
<organism evidence="2 3">
    <name type="scientific">Polyporus arcularius HHB13444</name>
    <dbReference type="NCBI Taxonomy" id="1314778"/>
    <lineage>
        <taxon>Eukaryota</taxon>
        <taxon>Fungi</taxon>
        <taxon>Dikarya</taxon>
        <taxon>Basidiomycota</taxon>
        <taxon>Agaricomycotina</taxon>
        <taxon>Agaricomycetes</taxon>
        <taxon>Polyporales</taxon>
        <taxon>Polyporaceae</taxon>
        <taxon>Polyporus</taxon>
    </lineage>
</organism>
<dbReference type="EMBL" id="ML211352">
    <property type="protein sequence ID" value="TFK83952.1"/>
    <property type="molecule type" value="Genomic_DNA"/>
</dbReference>
<evidence type="ECO:0000256" key="1">
    <source>
        <dbReference type="SAM" id="MobiDB-lite"/>
    </source>
</evidence>
<keyword evidence="3" id="KW-1185">Reference proteome</keyword>